<dbReference type="EMBL" id="RDQH01000338">
    <property type="protein sequence ID" value="RXH81031.1"/>
    <property type="molecule type" value="Genomic_DNA"/>
</dbReference>
<organism evidence="1 2">
    <name type="scientific">Malus domestica</name>
    <name type="common">Apple</name>
    <name type="synonym">Pyrus malus</name>
    <dbReference type="NCBI Taxonomy" id="3750"/>
    <lineage>
        <taxon>Eukaryota</taxon>
        <taxon>Viridiplantae</taxon>
        <taxon>Streptophyta</taxon>
        <taxon>Embryophyta</taxon>
        <taxon>Tracheophyta</taxon>
        <taxon>Spermatophyta</taxon>
        <taxon>Magnoliopsida</taxon>
        <taxon>eudicotyledons</taxon>
        <taxon>Gunneridae</taxon>
        <taxon>Pentapetalae</taxon>
        <taxon>rosids</taxon>
        <taxon>fabids</taxon>
        <taxon>Rosales</taxon>
        <taxon>Rosaceae</taxon>
        <taxon>Amygdaloideae</taxon>
        <taxon>Maleae</taxon>
        <taxon>Malus</taxon>
    </lineage>
</organism>
<accession>A0A498IHP7</accession>
<sequence>MLIVAPALGSRCRHRDPQLMPRVHNQTPMNSNRLNASPPLTKNSLVNFVILLHFFPPSLFVPLLHPYLLAFVNGVGATQSSHKLKFEKKKKKTQFRFSNLPIRC</sequence>
<gene>
    <name evidence="1" type="ORF">DVH24_004945</name>
</gene>
<evidence type="ECO:0000313" key="2">
    <source>
        <dbReference type="Proteomes" id="UP000290289"/>
    </source>
</evidence>
<name>A0A498IHP7_MALDO</name>
<proteinExistence type="predicted"/>
<reference evidence="1 2" key="1">
    <citation type="submission" date="2018-10" db="EMBL/GenBank/DDBJ databases">
        <title>A high-quality apple genome assembly.</title>
        <authorList>
            <person name="Hu J."/>
        </authorList>
    </citation>
    <scope>NUCLEOTIDE SEQUENCE [LARGE SCALE GENOMIC DNA]</scope>
    <source>
        <strain evidence="2">cv. HFTH1</strain>
        <tissue evidence="1">Young leaf</tissue>
    </source>
</reference>
<comment type="caution">
    <text evidence="1">The sequence shown here is derived from an EMBL/GenBank/DDBJ whole genome shotgun (WGS) entry which is preliminary data.</text>
</comment>
<dbReference type="Proteomes" id="UP000290289">
    <property type="component" value="Chromosome 12"/>
</dbReference>
<keyword evidence="2" id="KW-1185">Reference proteome</keyword>
<protein>
    <submittedName>
        <fullName evidence="1">Uncharacterized protein</fullName>
    </submittedName>
</protein>
<evidence type="ECO:0000313" key="1">
    <source>
        <dbReference type="EMBL" id="RXH81031.1"/>
    </source>
</evidence>
<dbReference type="AlphaFoldDB" id="A0A498IHP7"/>